<keyword evidence="4" id="KW-0676">Redox-active center</keyword>
<organism evidence="6">
    <name type="scientific">gut metagenome</name>
    <dbReference type="NCBI Taxonomy" id="749906"/>
    <lineage>
        <taxon>unclassified sequences</taxon>
        <taxon>metagenomes</taxon>
        <taxon>organismal metagenomes</taxon>
    </lineage>
</organism>
<evidence type="ECO:0000313" key="6">
    <source>
        <dbReference type="EMBL" id="EJX01811.1"/>
    </source>
</evidence>
<evidence type="ECO:0000256" key="1">
    <source>
        <dbReference type="ARBA" id="ARBA00022448"/>
    </source>
</evidence>
<dbReference type="PROSITE" id="PS00194">
    <property type="entry name" value="THIOREDOXIN_1"/>
    <property type="match status" value="1"/>
</dbReference>
<dbReference type="InterPro" id="IPR013766">
    <property type="entry name" value="Thioredoxin_domain"/>
</dbReference>
<gene>
    <name evidence="6" type="ORF">EVA_10091</name>
</gene>
<evidence type="ECO:0000256" key="4">
    <source>
        <dbReference type="ARBA" id="ARBA00023284"/>
    </source>
</evidence>
<dbReference type="GO" id="GO:0045454">
    <property type="term" value="P:cell redox homeostasis"/>
    <property type="evidence" value="ECO:0007669"/>
    <property type="project" value="TreeGrafter"/>
</dbReference>
<dbReference type="SUPFAM" id="SSF52833">
    <property type="entry name" value="Thioredoxin-like"/>
    <property type="match status" value="1"/>
</dbReference>
<sequence length="104" mass="11191">MEKIITDANIAEIMATGLPVVIDFSATWCGPCKKIAPIIEELAGEYEGRVVIGKCDVDENDELTAKYGIRNVPTVLFIKGGEVVDKHVGAAAKSDFVQKVEALL</sequence>
<dbReference type="PANTHER" id="PTHR45663:SF11">
    <property type="entry name" value="GEO12009P1"/>
    <property type="match status" value="1"/>
</dbReference>
<dbReference type="GO" id="GO:0005829">
    <property type="term" value="C:cytosol"/>
    <property type="evidence" value="ECO:0007669"/>
    <property type="project" value="TreeGrafter"/>
</dbReference>
<evidence type="ECO:0000256" key="2">
    <source>
        <dbReference type="ARBA" id="ARBA00022982"/>
    </source>
</evidence>
<dbReference type="CDD" id="cd02947">
    <property type="entry name" value="TRX_family"/>
    <property type="match status" value="1"/>
</dbReference>
<dbReference type="NCBIfam" id="TIGR01068">
    <property type="entry name" value="thioredoxin"/>
    <property type="match status" value="1"/>
</dbReference>
<evidence type="ECO:0000259" key="5">
    <source>
        <dbReference type="PROSITE" id="PS51352"/>
    </source>
</evidence>
<dbReference type="Pfam" id="PF00085">
    <property type="entry name" value="Thioredoxin"/>
    <property type="match status" value="1"/>
</dbReference>
<dbReference type="EMBL" id="AMCI01002809">
    <property type="protein sequence ID" value="EJX01811.1"/>
    <property type="molecule type" value="Genomic_DNA"/>
</dbReference>
<accession>J9CNW3</accession>
<dbReference type="FunFam" id="3.40.30.10:FF:000001">
    <property type="entry name" value="Thioredoxin"/>
    <property type="match status" value="1"/>
</dbReference>
<dbReference type="PRINTS" id="PR00421">
    <property type="entry name" value="THIOREDOXIN"/>
</dbReference>
<reference evidence="6" key="1">
    <citation type="journal article" date="2012" name="PLoS ONE">
        <title>Gene sets for utilization of primary and secondary nutrition supplies in the distal gut of endangered iberian lynx.</title>
        <authorList>
            <person name="Alcaide M."/>
            <person name="Messina E."/>
            <person name="Richter M."/>
            <person name="Bargiela R."/>
            <person name="Peplies J."/>
            <person name="Huws S.A."/>
            <person name="Newbold C.J."/>
            <person name="Golyshin P.N."/>
            <person name="Simon M.A."/>
            <person name="Lopez G."/>
            <person name="Yakimov M.M."/>
            <person name="Ferrer M."/>
        </authorList>
    </citation>
    <scope>NUCLEOTIDE SEQUENCE</scope>
</reference>
<feature type="domain" description="Thioredoxin" evidence="5">
    <location>
        <begin position="1"/>
        <end position="104"/>
    </location>
</feature>
<dbReference type="PANTHER" id="PTHR45663">
    <property type="entry name" value="GEO12009P1"/>
    <property type="match status" value="1"/>
</dbReference>
<dbReference type="Gene3D" id="3.40.30.10">
    <property type="entry name" value="Glutaredoxin"/>
    <property type="match status" value="1"/>
</dbReference>
<dbReference type="InterPro" id="IPR005746">
    <property type="entry name" value="Thioredoxin"/>
</dbReference>
<proteinExistence type="predicted"/>
<evidence type="ECO:0000256" key="3">
    <source>
        <dbReference type="ARBA" id="ARBA00023157"/>
    </source>
</evidence>
<protein>
    <submittedName>
        <fullName evidence="6">Thioredoxin</fullName>
        <ecNumber evidence="6">1.8.4.2</ecNumber>
    </submittedName>
</protein>
<dbReference type="PIRSF" id="PIRSF000077">
    <property type="entry name" value="Thioredoxin"/>
    <property type="match status" value="1"/>
</dbReference>
<comment type="caution">
    <text evidence="6">The sequence shown here is derived from an EMBL/GenBank/DDBJ whole genome shotgun (WGS) entry which is preliminary data.</text>
</comment>
<dbReference type="InterPro" id="IPR036249">
    <property type="entry name" value="Thioredoxin-like_sf"/>
</dbReference>
<dbReference type="GO" id="GO:0019153">
    <property type="term" value="F:protein-disulfide reductase (glutathione) activity"/>
    <property type="evidence" value="ECO:0007669"/>
    <property type="project" value="UniProtKB-EC"/>
</dbReference>
<keyword evidence="6" id="KW-0560">Oxidoreductase</keyword>
<dbReference type="AlphaFoldDB" id="J9CNW3"/>
<dbReference type="InterPro" id="IPR017937">
    <property type="entry name" value="Thioredoxin_CS"/>
</dbReference>
<keyword evidence="1" id="KW-0813">Transport</keyword>
<keyword evidence="3" id="KW-1015">Disulfide bond</keyword>
<keyword evidence="2" id="KW-0249">Electron transport</keyword>
<name>J9CNW3_9ZZZZ</name>
<dbReference type="PROSITE" id="PS51352">
    <property type="entry name" value="THIOREDOXIN_2"/>
    <property type="match status" value="1"/>
</dbReference>
<dbReference type="EC" id="1.8.4.2" evidence="6"/>